<evidence type="ECO:0000313" key="10">
    <source>
        <dbReference type="EMBL" id="KAK4586694.1"/>
    </source>
</evidence>
<accession>A0AAN7F6Y7</accession>
<evidence type="ECO:0000256" key="9">
    <source>
        <dbReference type="ARBA" id="ARBA00023180"/>
    </source>
</evidence>
<dbReference type="PANTHER" id="PTHR27000:SF783">
    <property type="entry name" value="MALECTIN DOMAIN-CONTAINING PROTEIN"/>
    <property type="match status" value="1"/>
</dbReference>
<proteinExistence type="predicted"/>
<evidence type="ECO:0000256" key="1">
    <source>
        <dbReference type="ARBA" id="ARBA00004479"/>
    </source>
</evidence>
<evidence type="ECO:0000256" key="5">
    <source>
        <dbReference type="ARBA" id="ARBA00022737"/>
    </source>
</evidence>
<dbReference type="InterPro" id="IPR001611">
    <property type="entry name" value="Leu-rich_rpt"/>
</dbReference>
<comment type="caution">
    <text evidence="10">The sequence shown here is derived from an EMBL/GenBank/DDBJ whole genome shotgun (WGS) entry which is preliminary data.</text>
</comment>
<dbReference type="FunFam" id="3.80.10.10:FF:000453">
    <property type="entry name" value="Leucine-rich receptor-like protein kinase family protein"/>
    <property type="match status" value="1"/>
</dbReference>
<evidence type="ECO:0000256" key="4">
    <source>
        <dbReference type="ARBA" id="ARBA00022729"/>
    </source>
</evidence>
<keyword evidence="3" id="KW-0812">Transmembrane</keyword>
<organism evidence="10 11">
    <name type="scientific">Quercus rubra</name>
    <name type="common">Northern red oak</name>
    <name type="synonym">Quercus borealis</name>
    <dbReference type="NCBI Taxonomy" id="3512"/>
    <lineage>
        <taxon>Eukaryota</taxon>
        <taxon>Viridiplantae</taxon>
        <taxon>Streptophyta</taxon>
        <taxon>Embryophyta</taxon>
        <taxon>Tracheophyta</taxon>
        <taxon>Spermatophyta</taxon>
        <taxon>Magnoliopsida</taxon>
        <taxon>eudicotyledons</taxon>
        <taxon>Gunneridae</taxon>
        <taxon>Pentapetalae</taxon>
        <taxon>rosids</taxon>
        <taxon>fabids</taxon>
        <taxon>Fagales</taxon>
        <taxon>Fagaceae</taxon>
        <taxon>Quercus</taxon>
    </lineage>
</organism>
<evidence type="ECO:0000256" key="3">
    <source>
        <dbReference type="ARBA" id="ARBA00022692"/>
    </source>
</evidence>
<dbReference type="InterPro" id="IPR032675">
    <property type="entry name" value="LRR_dom_sf"/>
</dbReference>
<dbReference type="Pfam" id="PF00560">
    <property type="entry name" value="LRR_1"/>
    <property type="match status" value="2"/>
</dbReference>
<dbReference type="AlphaFoldDB" id="A0AAN7F6Y7"/>
<evidence type="ECO:0000256" key="8">
    <source>
        <dbReference type="ARBA" id="ARBA00023170"/>
    </source>
</evidence>
<reference evidence="10 11" key="1">
    <citation type="journal article" date="2023" name="G3 (Bethesda)">
        <title>A haplotype-resolved chromosome-scale genome for Quercus rubra L. provides insights into the genetics of adaptive traits for red oak species.</title>
        <authorList>
            <person name="Kapoor B."/>
            <person name="Jenkins J."/>
            <person name="Schmutz J."/>
            <person name="Zhebentyayeva T."/>
            <person name="Kuelheim C."/>
            <person name="Coggeshall M."/>
            <person name="Heim C."/>
            <person name="Lasky J.R."/>
            <person name="Leites L."/>
            <person name="Islam-Faridi N."/>
            <person name="Romero-Severson J."/>
            <person name="DeLeo V.L."/>
            <person name="Lucas S.M."/>
            <person name="Lazic D."/>
            <person name="Gailing O."/>
            <person name="Carlson J."/>
            <person name="Staton M."/>
        </authorList>
    </citation>
    <scope>NUCLEOTIDE SEQUENCE [LARGE SCALE GENOMIC DNA]</scope>
    <source>
        <strain evidence="10">Pseudo-F2</strain>
    </source>
</reference>
<dbReference type="Gene3D" id="3.80.10.10">
    <property type="entry name" value="Ribonuclease Inhibitor"/>
    <property type="match status" value="1"/>
</dbReference>
<evidence type="ECO:0000256" key="2">
    <source>
        <dbReference type="ARBA" id="ARBA00022614"/>
    </source>
</evidence>
<keyword evidence="5" id="KW-0677">Repeat</keyword>
<keyword evidence="2" id="KW-0433">Leucine-rich repeat</keyword>
<keyword evidence="7" id="KW-0472">Membrane</keyword>
<gene>
    <name evidence="10" type="ORF">RGQ29_023740</name>
</gene>
<keyword evidence="4" id="KW-0732">Signal</keyword>
<keyword evidence="11" id="KW-1185">Reference proteome</keyword>
<dbReference type="GO" id="GO:0016020">
    <property type="term" value="C:membrane"/>
    <property type="evidence" value="ECO:0007669"/>
    <property type="project" value="UniProtKB-SubCell"/>
</dbReference>
<dbReference type="GO" id="GO:0051707">
    <property type="term" value="P:response to other organism"/>
    <property type="evidence" value="ECO:0007669"/>
    <property type="project" value="UniProtKB-ARBA"/>
</dbReference>
<dbReference type="PANTHER" id="PTHR27000">
    <property type="entry name" value="LEUCINE-RICH REPEAT RECEPTOR-LIKE PROTEIN KINASE FAMILY PROTEIN-RELATED"/>
    <property type="match status" value="1"/>
</dbReference>
<evidence type="ECO:0000256" key="7">
    <source>
        <dbReference type="ARBA" id="ARBA00023136"/>
    </source>
</evidence>
<keyword evidence="6" id="KW-1133">Transmembrane helix</keyword>
<dbReference type="GO" id="GO:0009791">
    <property type="term" value="P:post-embryonic development"/>
    <property type="evidence" value="ECO:0007669"/>
    <property type="project" value="UniProtKB-ARBA"/>
</dbReference>
<keyword evidence="9" id="KW-0325">Glycoprotein</keyword>
<dbReference type="SUPFAM" id="SSF52058">
    <property type="entry name" value="L domain-like"/>
    <property type="match status" value="1"/>
</dbReference>
<dbReference type="Proteomes" id="UP001324115">
    <property type="component" value="Unassembled WGS sequence"/>
</dbReference>
<keyword evidence="8" id="KW-0675">Receptor</keyword>
<protein>
    <submittedName>
        <fullName evidence="10">Uncharacterized protein</fullName>
    </submittedName>
</protein>
<evidence type="ECO:0000313" key="11">
    <source>
        <dbReference type="Proteomes" id="UP001324115"/>
    </source>
</evidence>
<dbReference type="EMBL" id="JAXUIC010000006">
    <property type="protein sequence ID" value="KAK4586694.1"/>
    <property type="molecule type" value="Genomic_DNA"/>
</dbReference>
<dbReference type="GO" id="GO:0006952">
    <property type="term" value="P:defense response"/>
    <property type="evidence" value="ECO:0007669"/>
    <property type="project" value="UniProtKB-ARBA"/>
</dbReference>
<evidence type="ECO:0000256" key="6">
    <source>
        <dbReference type="ARBA" id="ARBA00022989"/>
    </source>
</evidence>
<comment type="subcellular location">
    <subcellularLocation>
        <location evidence="1">Membrane</location>
        <topology evidence="1">Single-pass type I membrane protein</topology>
    </subcellularLocation>
</comment>
<sequence>MKISEAPSRFYGKLEQFIRSSASTQQTFRICSSEIGKMSNLSYLNFKTMNFRALSSRNWKVGQLNHTIPFKQQFFCSIPREVGMMGSLTQLDLSSNFLTGPIPSSIGNLSELQQLYLDTNNIFGSIPEELGLLRKLWVVQLLNNILTGPIPTSIGKMVELSDLKLHRNKLSGPIQPRLEI</sequence>
<name>A0AAN7F6Y7_QUERU</name>